<dbReference type="GO" id="GO:0022857">
    <property type="term" value="F:transmembrane transporter activity"/>
    <property type="evidence" value="ECO:0007669"/>
    <property type="project" value="TreeGrafter"/>
</dbReference>
<keyword evidence="7" id="KW-0407">Ion channel</keyword>
<dbReference type="InterPro" id="IPR052076">
    <property type="entry name" value="TRP_cation_channel"/>
</dbReference>
<keyword evidence="12" id="KW-1185">Reference proteome</keyword>
<evidence type="ECO:0000256" key="10">
    <source>
        <dbReference type="SAM" id="Phobius"/>
    </source>
</evidence>
<dbReference type="PROSITE" id="PS50088">
    <property type="entry name" value="ANK_REPEAT"/>
    <property type="match status" value="1"/>
</dbReference>
<reference evidence="11 12" key="1">
    <citation type="submission" date="2020-02" db="EMBL/GenBank/DDBJ databases">
        <title>Genome assembly of a novel Clostridium senegalense strain.</title>
        <authorList>
            <person name="Gupta T.B."/>
            <person name="Jauregui R."/>
            <person name="Maclean P."/>
            <person name="Nawarathana A."/>
            <person name="Brightwell G."/>
        </authorList>
    </citation>
    <scope>NUCLEOTIDE SEQUENCE [LARGE SCALE GENOMIC DNA]</scope>
    <source>
        <strain evidence="11 12">AGRFS4</strain>
    </source>
</reference>
<keyword evidence="10" id="KW-1133">Transmembrane helix</keyword>
<dbReference type="RefSeq" id="WP_199869949.1">
    <property type="nucleotide sequence ID" value="NZ_JAAGPU010000015.1"/>
</dbReference>
<keyword evidence="10" id="KW-0812">Transmembrane</keyword>
<dbReference type="AlphaFoldDB" id="A0A6M0H2S5"/>
<evidence type="ECO:0000256" key="3">
    <source>
        <dbReference type="ARBA" id="ARBA00022737"/>
    </source>
</evidence>
<dbReference type="GO" id="GO:1902495">
    <property type="term" value="C:transmembrane transporter complex"/>
    <property type="evidence" value="ECO:0007669"/>
    <property type="project" value="TreeGrafter"/>
</dbReference>
<dbReference type="Proteomes" id="UP000481872">
    <property type="component" value="Unassembled WGS sequence"/>
</dbReference>
<keyword evidence="5" id="KW-0406">Ion transport</keyword>
<dbReference type="Gene3D" id="1.25.40.20">
    <property type="entry name" value="Ankyrin repeat-containing domain"/>
    <property type="match status" value="1"/>
</dbReference>
<protein>
    <submittedName>
        <fullName evidence="11">Uncharacterized protein</fullName>
    </submittedName>
</protein>
<name>A0A6M0H2S5_9CLOT</name>
<dbReference type="EMBL" id="JAAGPU010000015">
    <property type="protein sequence ID" value="NEU05025.1"/>
    <property type="molecule type" value="Genomic_DNA"/>
</dbReference>
<feature type="repeat" description="ANK" evidence="8">
    <location>
        <begin position="359"/>
        <end position="391"/>
    </location>
</feature>
<evidence type="ECO:0000256" key="6">
    <source>
        <dbReference type="ARBA" id="ARBA00023180"/>
    </source>
</evidence>
<evidence type="ECO:0000256" key="8">
    <source>
        <dbReference type="PROSITE-ProRule" id="PRU00023"/>
    </source>
</evidence>
<evidence type="ECO:0000256" key="9">
    <source>
        <dbReference type="SAM" id="Coils"/>
    </source>
</evidence>
<dbReference type="SUPFAM" id="SSF48403">
    <property type="entry name" value="Ankyrin repeat"/>
    <property type="match status" value="1"/>
</dbReference>
<dbReference type="PANTHER" id="PTHR47143">
    <property type="entry name" value="TRANSIENT RECEPTOR POTENTIAL CATION CHANNEL PROTEIN PAINLESS"/>
    <property type="match status" value="1"/>
</dbReference>
<comment type="caution">
    <text evidence="11">The sequence shown here is derived from an EMBL/GenBank/DDBJ whole genome shotgun (WGS) entry which is preliminary data.</text>
</comment>
<keyword evidence="4 8" id="KW-0040">ANK repeat</keyword>
<gene>
    <name evidence="11" type="ORF">G3M99_09200</name>
</gene>
<dbReference type="PANTHER" id="PTHR47143:SF1">
    <property type="entry name" value="ION_TRANS DOMAIN-CONTAINING PROTEIN"/>
    <property type="match status" value="1"/>
</dbReference>
<evidence type="ECO:0000256" key="4">
    <source>
        <dbReference type="ARBA" id="ARBA00023043"/>
    </source>
</evidence>
<keyword evidence="9" id="KW-0175">Coiled coil</keyword>
<dbReference type="Pfam" id="PF12796">
    <property type="entry name" value="Ank_2"/>
    <property type="match status" value="1"/>
</dbReference>
<accession>A0A6M0H2S5</accession>
<proteinExistence type="predicted"/>
<keyword evidence="2" id="KW-0716">Sensory transduction</keyword>
<feature type="transmembrane region" description="Helical" evidence="10">
    <location>
        <begin position="5"/>
        <end position="24"/>
    </location>
</feature>
<keyword evidence="10" id="KW-0472">Membrane</keyword>
<keyword evidence="6" id="KW-0325">Glycoprotein</keyword>
<evidence type="ECO:0000256" key="5">
    <source>
        <dbReference type="ARBA" id="ARBA00023065"/>
    </source>
</evidence>
<dbReference type="SMART" id="SM00248">
    <property type="entry name" value="ANK"/>
    <property type="match status" value="2"/>
</dbReference>
<organism evidence="11 12">
    <name type="scientific">Clostridium senegalense</name>
    <dbReference type="NCBI Taxonomy" id="1465809"/>
    <lineage>
        <taxon>Bacteria</taxon>
        <taxon>Bacillati</taxon>
        <taxon>Bacillota</taxon>
        <taxon>Clostridia</taxon>
        <taxon>Eubacteriales</taxon>
        <taxon>Clostridiaceae</taxon>
        <taxon>Clostridium</taxon>
    </lineage>
</organism>
<evidence type="ECO:0000313" key="11">
    <source>
        <dbReference type="EMBL" id="NEU05025.1"/>
    </source>
</evidence>
<keyword evidence="3" id="KW-0677">Repeat</keyword>
<evidence type="ECO:0000313" key="12">
    <source>
        <dbReference type="Proteomes" id="UP000481872"/>
    </source>
</evidence>
<feature type="coiled-coil region" evidence="9">
    <location>
        <begin position="263"/>
        <end position="295"/>
    </location>
</feature>
<evidence type="ECO:0000256" key="1">
    <source>
        <dbReference type="ARBA" id="ARBA00022448"/>
    </source>
</evidence>
<dbReference type="PROSITE" id="PS50297">
    <property type="entry name" value="ANK_REP_REGION"/>
    <property type="match status" value="1"/>
</dbReference>
<dbReference type="GO" id="GO:0034220">
    <property type="term" value="P:monoatomic ion transmembrane transport"/>
    <property type="evidence" value="ECO:0007669"/>
    <property type="project" value="UniProtKB-KW"/>
</dbReference>
<sequence length="586" mass="67071">MEGYIILFIIIDGVLAILPANVAKRKGKDFAAWYIYGFFLWIIAMLHAISLPEQNVYNSNINSNDTTNNLEFKVLSHGNLENNIDLNSPVEVLEWDILSKNDGNIYFNILFRNLHQGIISAIKLELQGLNSFNEVVKVEGKDTFTCYIQDLDGQLGCKFNNRNSALLPEKDIRKLNISIKEIAFNNGNFIYKNKKNEIEREIECITENEELMILKKHTKTGVCYAKKENNLWICVCGRPNYENVKKCVRCNLDKEYVFTELSREKILEEIEEQKKVEAEEEKNKILKEQEFVEKQKKVRKRKVIYMSSFIVVLVIVALCSRFYNKLETTPLTKFVKDGNMKKTDMSIKLGNDINEVDDNGDTPLNIAIKEGETEVVKKLIEHGVDLNKKDENGETPFDVANRLKKKEIEDLILEHGGNGFKKTKVELNIDSSIIRAGLFSTVNGEVNKISAISKVYYNKGKETDKVEYFFSIKEKNYMYKGKIENGFFDGFGALYLQGYGYGREDFGKLYDGEFKKGKFNGYGCFYWCLESSEGVETVYIAADLKDGNITGDYSRYYSDGSKNDKGTCYNGIVTSNVYGVTDENSK</sequence>
<evidence type="ECO:0000256" key="7">
    <source>
        <dbReference type="ARBA" id="ARBA00023303"/>
    </source>
</evidence>
<dbReference type="InterPro" id="IPR036770">
    <property type="entry name" value="Ankyrin_rpt-contain_sf"/>
</dbReference>
<dbReference type="InterPro" id="IPR002110">
    <property type="entry name" value="Ankyrin_rpt"/>
</dbReference>
<feature type="transmembrane region" description="Helical" evidence="10">
    <location>
        <begin position="30"/>
        <end position="49"/>
    </location>
</feature>
<keyword evidence="1" id="KW-0813">Transport</keyword>
<evidence type="ECO:0000256" key="2">
    <source>
        <dbReference type="ARBA" id="ARBA00022606"/>
    </source>
</evidence>